<evidence type="ECO:0000256" key="7">
    <source>
        <dbReference type="PROSITE-ProRule" id="PRU00042"/>
    </source>
</evidence>
<evidence type="ECO:0000259" key="9">
    <source>
        <dbReference type="PROSITE" id="PS50157"/>
    </source>
</evidence>
<sequence>MESTTTAPTTMTTPSNLEDLQTVDNSQIMDTTKMSSVTTTTATTNSGDLKCDVCSREFDRRSRLEAHYKTHTGERPFSCPFCGKSFASKGNCNTHMRVHTRERPYNCTHCEKRFSQHGQLVIHIRRHTGEKPYICKHCNKGFTCSKVLKIHVRTHTGEKPFQCEYCQKGFAAYANLVVHRRIHTRERPYVCNLCGRAFEHSGNLSRHVRVHRVEGGVRCIPCGQVFPLDQDLITHTGEHHPNEIDLIDEPEIPSNKDIEIQAQEVLPPTHQTQSIQYDIAQHPPQVYQESQIHGYNNLLNDEESHTLTTLLPVVPPIPREHVSPPLPSVVEKGVPPVHSISHSDSEDSGRESGSSGYATSPDQGFSQINNMSSDVSLKGEDTITRTSTELKPINSQYSTLISPPQDTVRETLNNSITSTAPTIRMPPKKQQYHGNGGTRSPLSVLRAALSTSDSQSNDQHNFLQPNHPSPPILAPTIAIPVTSSASPGASGANSPHLNSAIHHLTLGHQPTPVPQITPIGLGAVPYQYTNSNSSRESIIRDERSMREAQSAEPINNSLTHPLRQSPTSTDSNPLDLSHVPSPSLTPHGSTPLNLTHRNQEQDRIMIERPDFYHTAQPRPIETSHSQAISRLPSVMTLASGQQREALPTIQVSHHLLTAVVPTSRSSHLRRKSVEAHSMVDIKKHKAKKVAAPPPLIPISGNEENTSSSLPTQHQRQSHQNSQFHPNTSTIHSSHQINRLHSPELHNPSPVSQYVHSTPNPPVTTVPVLITQPWHNSRQGSTYLSQNVSSSHIPNSNSTVYRNNTSIGQQSRHHSNNSIHPSSSISIHSHPSTVSHSTVTTSPIVPHSSMRPITTSTATSIQSNNSAVCSVSSSSIRRPVHSTSSSNTKLEDPDIIFESQKPREKLNPLKYKTEDPEIIADTHEAKEEIGQRKCGVSEDTGSRLTTPLESIRENIQRSLLSLLPTDGEASAFKRQVETALVVLVGETSLKQLGYPEKNAEQVLITILDMAGKDPCADVRIDELQRLRTNMRKFLEYSFPSQATWEELGWARASIETIMESIASLISRKGGLKGILASHAPTSGPGPGDGSPTPGEDVKVNGASLK</sequence>
<feature type="compositionally biased region" description="Polar residues" evidence="8">
    <location>
        <begin position="701"/>
        <end position="738"/>
    </location>
</feature>
<keyword evidence="6" id="KW-0539">Nucleus</keyword>
<dbReference type="PROSITE" id="PS00028">
    <property type="entry name" value="ZINC_FINGER_C2H2_1"/>
    <property type="match status" value="7"/>
</dbReference>
<evidence type="ECO:0000313" key="11">
    <source>
        <dbReference type="Proteomes" id="UP001497623"/>
    </source>
</evidence>
<dbReference type="AlphaFoldDB" id="A0AAV2QC68"/>
<dbReference type="Pfam" id="PF13894">
    <property type="entry name" value="zf-C2H2_4"/>
    <property type="match status" value="1"/>
</dbReference>
<reference evidence="10 11" key="1">
    <citation type="submission" date="2024-05" db="EMBL/GenBank/DDBJ databases">
        <authorList>
            <person name="Wallberg A."/>
        </authorList>
    </citation>
    <scope>NUCLEOTIDE SEQUENCE [LARGE SCALE GENOMIC DNA]</scope>
</reference>
<dbReference type="EMBL" id="CAXKWB010005250">
    <property type="protein sequence ID" value="CAL4077510.1"/>
    <property type="molecule type" value="Genomic_DNA"/>
</dbReference>
<feature type="domain" description="C2H2-type" evidence="9">
    <location>
        <begin position="77"/>
        <end position="104"/>
    </location>
</feature>
<evidence type="ECO:0000256" key="4">
    <source>
        <dbReference type="ARBA" id="ARBA00022771"/>
    </source>
</evidence>
<evidence type="ECO:0000256" key="2">
    <source>
        <dbReference type="ARBA" id="ARBA00022723"/>
    </source>
</evidence>
<feature type="region of interest" description="Disordered" evidence="8">
    <location>
        <begin position="418"/>
        <end position="437"/>
    </location>
</feature>
<evidence type="ECO:0000256" key="8">
    <source>
        <dbReference type="SAM" id="MobiDB-lite"/>
    </source>
</evidence>
<evidence type="ECO:0000256" key="5">
    <source>
        <dbReference type="ARBA" id="ARBA00022833"/>
    </source>
</evidence>
<dbReference type="Proteomes" id="UP001497623">
    <property type="component" value="Unassembled WGS sequence"/>
</dbReference>
<dbReference type="FunFam" id="3.30.160.60:FF:000110">
    <property type="entry name" value="Zinc finger protein-like"/>
    <property type="match status" value="2"/>
</dbReference>
<feature type="domain" description="C2H2-type" evidence="9">
    <location>
        <begin position="105"/>
        <end position="132"/>
    </location>
</feature>
<dbReference type="FunFam" id="3.30.160.60:FF:000184">
    <property type="entry name" value="Zinc finger protein 333"/>
    <property type="match status" value="1"/>
</dbReference>
<feature type="region of interest" description="Disordered" evidence="8">
    <location>
        <begin position="779"/>
        <end position="850"/>
    </location>
</feature>
<feature type="region of interest" description="Disordered" evidence="8">
    <location>
        <begin position="450"/>
        <end position="475"/>
    </location>
</feature>
<dbReference type="GO" id="GO:0005634">
    <property type="term" value="C:nucleus"/>
    <property type="evidence" value="ECO:0007669"/>
    <property type="project" value="UniProtKB-SubCell"/>
</dbReference>
<keyword evidence="11" id="KW-1185">Reference proteome</keyword>
<name>A0AAV2QC68_MEGNR</name>
<dbReference type="InterPro" id="IPR036236">
    <property type="entry name" value="Znf_C2H2_sf"/>
</dbReference>
<comment type="caution">
    <text evidence="10">The sequence shown here is derived from an EMBL/GenBank/DDBJ whole genome shotgun (WGS) entry which is preliminary data.</text>
</comment>
<keyword evidence="3" id="KW-0677">Repeat</keyword>
<dbReference type="SUPFAM" id="SSF57667">
    <property type="entry name" value="beta-beta-alpha zinc fingers"/>
    <property type="match status" value="4"/>
</dbReference>
<feature type="region of interest" description="Disordered" evidence="8">
    <location>
        <begin position="683"/>
        <end position="759"/>
    </location>
</feature>
<protein>
    <recommendedName>
        <fullName evidence="9">C2H2-type domain-containing protein</fullName>
    </recommendedName>
</protein>
<evidence type="ECO:0000256" key="6">
    <source>
        <dbReference type="ARBA" id="ARBA00023242"/>
    </source>
</evidence>
<dbReference type="SMART" id="SM00355">
    <property type="entry name" value="ZnF_C2H2"/>
    <property type="match status" value="7"/>
</dbReference>
<dbReference type="PROSITE" id="PS50157">
    <property type="entry name" value="ZINC_FINGER_C2H2_2"/>
    <property type="match status" value="6"/>
</dbReference>
<feature type="compositionally biased region" description="Polar residues" evidence="8">
    <location>
        <begin position="779"/>
        <end position="809"/>
    </location>
</feature>
<feature type="compositionally biased region" description="Basic and acidic residues" evidence="8">
    <location>
        <begin position="341"/>
        <end position="350"/>
    </location>
</feature>
<feature type="compositionally biased region" description="Low complexity" evidence="8">
    <location>
        <begin position="815"/>
        <end position="845"/>
    </location>
</feature>
<dbReference type="PANTHER" id="PTHR16515">
    <property type="entry name" value="PR DOMAIN ZINC FINGER PROTEIN"/>
    <property type="match status" value="1"/>
</dbReference>
<feature type="compositionally biased region" description="Polar residues" evidence="8">
    <location>
        <begin position="450"/>
        <end position="466"/>
    </location>
</feature>
<accession>A0AAV2QC68</accession>
<feature type="region of interest" description="Disordered" evidence="8">
    <location>
        <begin position="869"/>
        <end position="890"/>
    </location>
</feature>
<dbReference type="PANTHER" id="PTHR16515:SF49">
    <property type="entry name" value="GASTRULA ZINC FINGER PROTEIN XLCGF49.1-LIKE-RELATED"/>
    <property type="match status" value="1"/>
</dbReference>
<dbReference type="Pfam" id="PF00096">
    <property type="entry name" value="zf-C2H2"/>
    <property type="match status" value="4"/>
</dbReference>
<dbReference type="Gene3D" id="3.30.160.60">
    <property type="entry name" value="Classic Zinc Finger"/>
    <property type="match status" value="6"/>
</dbReference>
<feature type="compositionally biased region" description="Polar residues" evidence="8">
    <location>
        <begin position="357"/>
        <end position="375"/>
    </location>
</feature>
<evidence type="ECO:0000313" key="10">
    <source>
        <dbReference type="EMBL" id="CAL4077510.1"/>
    </source>
</evidence>
<proteinExistence type="predicted"/>
<feature type="region of interest" description="Disordered" evidence="8">
    <location>
        <begin position="1074"/>
        <end position="1104"/>
    </location>
</feature>
<feature type="compositionally biased region" description="Polar residues" evidence="8">
    <location>
        <begin position="552"/>
        <end position="594"/>
    </location>
</feature>
<dbReference type="FunFam" id="3.30.160.60:FF:001963">
    <property type="entry name" value="Replication initiator 1"/>
    <property type="match status" value="1"/>
</dbReference>
<dbReference type="GO" id="GO:0010468">
    <property type="term" value="P:regulation of gene expression"/>
    <property type="evidence" value="ECO:0007669"/>
    <property type="project" value="TreeGrafter"/>
</dbReference>
<dbReference type="InterPro" id="IPR050331">
    <property type="entry name" value="Zinc_finger"/>
</dbReference>
<organism evidence="10 11">
    <name type="scientific">Meganyctiphanes norvegica</name>
    <name type="common">Northern krill</name>
    <name type="synonym">Thysanopoda norvegica</name>
    <dbReference type="NCBI Taxonomy" id="48144"/>
    <lineage>
        <taxon>Eukaryota</taxon>
        <taxon>Metazoa</taxon>
        <taxon>Ecdysozoa</taxon>
        <taxon>Arthropoda</taxon>
        <taxon>Crustacea</taxon>
        <taxon>Multicrustacea</taxon>
        <taxon>Malacostraca</taxon>
        <taxon>Eumalacostraca</taxon>
        <taxon>Eucarida</taxon>
        <taxon>Euphausiacea</taxon>
        <taxon>Euphausiidae</taxon>
        <taxon>Meganyctiphanes</taxon>
    </lineage>
</organism>
<feature type="region of interest" description="Disordered" evidence="8">
    <location>
        <begin position="322"/>
        <end position="377"/>
    </location>
</feature>
<evidence type="ECO:0000256" key="3">
    <source>
        <dbReference type="ARBA" id="ARBA00022737"/>
    </source>
</evidence>
<feature type="region of interest" description="Disordered" evidence="8">
    <location>
        <begin position="532"/>
        <end position="594"/>
    </location>
</feature>
<keyword evidence="4 7" id="KW-0863">Zinc-finger</keyword>
<dbReference type="GO" id="GO:0008270">
    <property type="term" value="F:zinc ion binding"/>
    <property type="evidence" value="ECO:0007669"/>
    <property type="project" value="UniProtKB-KW"/>
</dbReference>
<feature type="compositionally biased region" description="Basic and acidic residues" evidence="8">
    <location>
        <begin position="537"/>
        <end position="546"/>
    </location>
</feature>
<comment type="subcellular location">
    <subcellularLocation>
        <location evidence="1">Nucleus</location>
    </subcellularLocation>
</comment>
<dbReference type="InterPro" id="IPR013087">
    <property type="entry name" value="Znf_C2H2_type"/>
</dbReference>
<feature type="compositionally biased region" description="Low complexity" evidence="8">
    <location>
        <begin position="869"/>
        <end position="885"/>
    </location>
</feature>
<evidence type="ECO:0000256" key="1">
    <source>
        <dbReference type="ARBA" id="ARBA00004123"/>
    </source>
</evidence>
<keyword evidence="5" id="KW-0862">Zinc</keyword>
<keyword evidence="2" id="KW-0479">Metal-binding</keyword>
<feature type="domain" description="C2H2-type" evidence="9">
    <location>
        <begin position="133"/>
        <end position="160"/>
    </location>
</feature>
<dbReference type="FunFam" id="3.30.160.60:FF:000688">
    <property type="entry name" value="zinc finger protein 197 isoform X1"/>
    <property type="match status" value="1"/>
</dbReference>
<gene>
    <name evidence="10" type="ORF">MNOR_LOCUS10426</name>
</gene>
<feature type="domain" description="C2H2-type" evidence="9">
    <location>
        <begin position="161"/>
        <end position="188"/>
    </location>
</feature>
<feature type="domain" description="C2H2-type" evidence="9">
    <location>
        <begin position="189"/>
        <end position="216"/>
    </location>
</feature>
<feature type="domain" description="C2H2-type" evidence="9">
    <location>
        <begin position="49"/>
        <end position="76"/>
    </location>
</feature>